<sequence>SIKLPLIRSSLVMVLLFTIIGSLQLFTEPLILSRGSGSAVTSTWTPNMYAYSAAFERNDYGLAAAASVLIALVAAVLSFVVTRLTNRRKEAGS</sequence>
<evidence type="ECO:0000256" key="4">
    <source>
        <dbReference type="ARBA" id="ARBA00022692"/>
    </source>
</evidence>
<dbReference type="PROSITE" id="PS50928">
    <property type="entry name" value="ABC_TM1"/>
    <property type="match status" value="1"/>
</dbReference>
<reference evidence="9" key="1">
    <citation type="submission" date="2020-01" db="EMBL/GenBank/DDBJ databases">
        <title>Insect and environment-associated Actinomycetes.</title>
        <authorList>
            <person name="Currrie C."/>
            <person name="Chevrette M."/>
            <person name="Carlson C."/>
            <person name="Stubbendieck R."/>
            <person name="Wendt-Pienkowski E."/>
        </authorList>
    </citation>
    <scope>NUCLEOTIDE SEQUENCE</scope>
    <source>
        <strain evidence="9">SID7499</strain>
    </source>
</reference>
<evidence type="ECO:0000313" key="9">
    <source>
        <dbReference type="EMBL" id="NEE08737.1"/>
    </source>
</evidence>
<protein>
    <submittedName>
        <fullName evidence="9">Sugar ABC transporter permease</fullName>
    </submittedName>
</protein>
<evidence type="ECO:0000256" key="5">
    <source>
        <dbReference type="ARBA" id="ARBA00022989"/>
    </source>
</evidence>
<evidence type="ECO:0000259" key="8">
    <source>
        <dbReference type="PROSITE" id="PS50928"/>
    </source>
</evidence>
<comment type="caution">
    <text evidence="9">The sequence shown here is derived from an EMBL/GenBank/DDBJ whole genome shotgun (WGS) entry which is preliminary data.</text>
</comment>
<organism evidence="9">
    <name type="scientific">Streptomyces sp. SID7499</name>
    <dbReference type="NCBI Taxonomy" id="2706086"/>
    <lineage>
        <taxon>Bacteria</taxon>
        <taxon>Bacillati</taxon>
        <taxon>Actinomycetota</taxon>
        <taxon>Actinomycetes</taxon>
        <taxon>Kitasatosporales</taxon>
        <taxon>Streptomycetaceae</taxon>
        <taxon>Streptomyces</taxon>
    </lineage>
</organism>
<dbReference type="GO" id="GO:0055085">
    <property type="term" value="P:transmembrane transport"/>
    <property type="evidence" value="ECO:0007669"/>
    <property type="project" value="InterPro"/>
</dbReference>
<keyword evidence="4 7" id="KW-0812">Transmembrane</keyword>
<dbReference type="Gene3D" id="1.10.3720.10">
    <property type="entry name" value="MetI-like"/>
    <property type="match status" value="1"/>
</dbReference>
<dbReference type="InterPro" id="IPR035906">
    <property type="entry name" value="MetI-like_sf"/>
</dbReference>
<keyword evidence="5 7" id="KW-1133">Transmembrane helix</keyword>
<evidence type="ECO:0000256" key="1">
    <source>
        <dbReference type="ARBA" id="ARBA00004651"/>
    </source>
</evidence>
<comment type="subcellular location">
    <subcellularLocation>
        <location evidence="1">Cell membrane</location>
        <topology evidence="1">Multi-pass membrane protein</topology>
    </subcellularLocation>
</comment>
<evidence type="ECO:0000256" key="6">
    <source>
        <dbReference type="ARBA" id="ARBA00023136"/>
    </source>
</evidence>
<feature type="transmembrane region" description="Helical" evidence="7">
    <location>
        <begin position="7"/>
        <end position="26"/>
    </location>
</feature>
<keyword evidence="6 7" id="KW-0472">Membrane</keyword>
<gene>
    <name evidence="9" type="ORF">G3M58_20075</name>
</gene>
<dbReference type="InterPro" id="IPR000515">
    <property type="entry name" value="MetI-like"/>
</dbReference>
<feature type="non-terminal residue" evidence="9">
    <location>
        <position position="1"/>
    </location>
</feature>
<evidence type="ECO:0000256" key="2">
    <source>
        <dbReference type="ARBA" id="ARBA00022448"/>
    </source>
</evidence>
<dbReference type="EMBL" id="JAAGMN010001934">
    <property type="protein sequence ID" value="NEE08737.1"/>
    <property type="molecule type" value="Genomic_DNA"/>
</dbReference>
<dbReference type="PANTHER" id="PTHR30193:SF41">
    <property type="entry name" value="DIACETYLCHITOBIOSE UPTAKE SYSTEM PERMEASE PROTEIN NGCF"/>
    <property type="match status" value="1"/>
</dbReference>
<evidence type="ECO:0000256" key="3">
    <source>
        <dbReference type="ARBA" id="ARBA00022475"/>
    </source>
</evidence>
<keyword evidence="2" id="KW-0813">Transport</keyword>
<dbReference type="GO" id="GO:0005886">
    <property type="term" value="C:plasma membrane"/>
    <property type="evidence" value="ECO:0007669"/>
    <property type="project" value="UniProtKB-SubCell"/>
</dbReference>
<name>A0A6G3WTH8_9ACTN</name>
<dbReference type="InterPro" id="IPR051393">
    <property type="entry name" value="ABC_transporter_permease"/>
</dbReference>
<dbReference type="AlphaFoldDB" id="A0A6G3WTH8"/>
<dbReference type="SUPFAM" id="SSF161098">
    <property type="entry name" value="MetI-like"/>
    <property type="match status" value="1"/>
</dbReference>
<evidence type="ECO:0000256" key="7">
    <source>
        <dbReference type="SAM" id="Phobius"/>
    </source>
</evidence>
<accession>A0A6G3WTH8</accession>
<feature type="transmembrane region" description="Helical" evidence="7">
    <location>
        <begin position="60"/>
        <end position="81"/>
    </location>
</feature>
<dbReference type="PANTHER" id="PTHR30193">
    <property type="entry name" value="ABC TRANSPORTER PERMEASE PROTEIN"/>
    <property type="match status" value="1"/>
</dbReference>
<feature type="domain" description="ABC transmembrane type-1" evidence="8">
    <location>
        <begin position="1"/>
        <end position="81"/>
    </location>
</feature>
<keyword evidence="3" id="KW-1003">Cell membrane</keyword>
<proteinExistence type="predicted"/>